<keyword evidence="4" id="KW-0255">Endonuclease</keyword>
<evidence type="ECO:0000256" key="2">
    <source>
        <dbReference type="ARBA" id="ARBA00022801"/>
    </source>
</evidence>
<evidence type="ECO:0000256" key="1">
    <source>
        <dbReference type="ARBA" id="ARBA00022722"/>
    </source>
</evidence>
<keyword evidence="1" id="KW-0540">Nuclease</keyword>
<evidence type="ECO:0000313" key="5">
    <source>
        <dbReference type="Proteomes" id="UP000240865"/>
    </source>
</evidence>
<evidence type="ECO:0000313" key="4">
    <source>
        <dbReference type="EMBL" id="AUS03465.1"/>
    </source>
</evidence>
<sequence length="134" mass="15827">MVQRPLRPCKVPMCSGLTKTGYCDQHQHLEAEQARYYDRYKRDPKATKFYNSREWRLLRVKALERDYGLCRECLREHKITFAVVVDHIKPIKQFWHLRLELSNLQALCLKCHNRKTAMDMTGGGGSKMLKSLSR</sequence>
<reference evidence="4 5" key="1">
    <citation type="submission" date="2017-12" db="EMBL/GenBank/DDBJ databases">
        <authorList>
            <person name="Hurst M.R.H."/>
        </authorList>
    </citation>
    <scope>NUCLEOTIDE SEQUENCE [LARGE SCALE GENOMIC DNA]</scope>
</reference>
<gene>
    <name evidence="4" type="ORF">DRAGOLIR_69</name>
</gene>
<name>A0A2I7SC46_9CAUD</name>
<dbReference type="PANTHER" id="PTHR41286">
    <property type="entry name" value="HNH NUCLEASE YAJD-RELATED"/>
    <property type="match status" value="1"/>
</dbReference>
<dbReference type="InterPro" id="IPR003615">
    <property type="entry name" value="HNH_nuc"/>
</dbReference>
<dbReference type="GO" id="GO:0008270">
    <property type="term" value="F:zinc ion binding"/>
    <property type="evidence" value="ECO:0007669"/>
    <property type="project" value="InterPro"/>
</dbReference>
<dbReference type="GO" id="GO:0016787">
    <property type="term" value="F:hydrolase activity"/>
    <property type="evidence" value="ECO:0007669"/>
    <property type="project" value="UniProtKB-KW"/>
</dbReference>
<dbReference type="InterPro" id="IPR002711">
    <property type="entry name" value="HNH"/>
</dbReference>
<keyword evidence="5" id="KW-1185">Reference proteome</keyword>
<dbReference type="Proteomes" id="UP000240865">
    <property type="component" value="Segment"/>
</dbReference>
<dbReference type="Gene3D" id="1.10.30.50">
    <property type="match status" value="1"/>
</dbReference>
<dbReference type="EMBL" id="MG727697">
    <property type="protein sequence ID" value="AUS03465.1"/>
    <property type="molecule type" value="Genomic_DNA"/>
</dbReference>
<evidence type="ECO:0000259" key="3">
    <source>
        <dbReference type="SMART" id="SM00507"/>
    </source>
</evidence>
<proteinExistence type="predicted"/>
<keyword evidence="2" id="KW-0378">Hydrolase</keyword>
<dbReference type="GO" id="GO:0004519">
    <property type="term" value="F:endonuclease activity"/>
    <property type="evidence" value="ECO:0007669"/>
    <property type="project" value="UniProtKB-KW"/>
</dbReference>
<organism evidence="4 5">
    <name type="scientific">Paenibacillus phage Dragolir</name>
    <dbReference type="NCBI Taxonomy" id="2070190"/>
    <lineage>
        <taxon>Viruses</taxon>
        <taxon>Duplodnaviria</taxon>
        <taxon>Heunggongvirae</taxon>
        <taxon>Uroviricota</taxon>
        <taxon>Caudoviricetes</taxon>
        <taxon>Gochnauervirinae</taxon>
        <taxon>Dragolirvirus</taxon>
        <taxon>Dragolirvirus dragolir</taxon>
    </lineage>
</organism>
<feature type="domain" description="HNH nuclease" evidence="3">
    <location>
        <begin position="57"/>
        <end position="113"/>
    </location>
</feature>
<protein>
    <submittedName>
        <fullName evidence="4">HNH endonuclease</fullName>
    </submittedName>
</protein>
<dbReference type="CDD" id="cd00085">
    <property type="entry name" value="HNHc"/>
    <property type="match status" value="1"/>
</dbReference>
<accession>A0A2I7SC46</accession>
<dbReference type="GO" id="GO:0003676">
    <property type="term" value="F:nucleic acid binding"/>
    <property type="evidence" value="ECO:0007669"/>
    <property type="project" value="InterPro"/>
</dbReference>
<dbReference type="PANTHER" id="PTHR41286:SF1">
    <property type="entry name" value="HNH NUCLEASE YAJD-RELATED"/>
    <property type="match status" value="1"/>
</dbReference>
<dbReference type="Pfam" id="PF01844">
    <property type="entry name" value="HNH"/>
    <property type="match status" value="1"/>
</dbReference>
<dbReference type="SMART" id="SM00507">
    <property type="entry name" value="HNHc"/>
    <property type="match status" value="1"/>
</dbReference>